<dbReference type="Gene3D" id="3.90.550.10">
    <property type="entry name" value="Spore Coat Polysaccharide Biosynthesis Protein SpsA, Chain A"/>
    <property type="match status" value="1"/>
</dbReference>
<evidence type="ECO:0000256" key="6">
    <source>
        <dbReference type="ARBA" id="ARBA00023136"/>
    </source>
</evidence>
<accession>A0ABR9JT73</accession>
<proteinExistence type="inferred from homology"/>
<keyword evidence="10" id="KW-1185">Reference proteome</keyword>
<dbReference type="SUPFAM" id="SSF53448">
    <property type="entry name" value="Nucleotide-diphospho-sugar transferases"/>
    <property type="match status" value="1"/>
</dbReference>
<dbReference type="RefSeq" id="WP_192760114.1">
    <property type="nucleotide sequence ID" value="NZ_JADBDZ010000001.1"/>
</dbReference>
<dbReference type="InterPro" id="IPR029044">
    <property type="entry name" value="Nucleotide-diphossugar_trans"/>
</dbReference>
<organism evidence="9 10">
    <name type="scientific">Actinomadura algeriensis</name>
    <dbReference type="NCBI Taxonomy" id="1679523"/>
    <lineage>
        <taxon>Bacteria</taxon>
        <taxon>Bacillati</taxon>
        <taxon>Actinomycetota</taxon>
        <taxon>Actinomycetes</taxon>
        <taxon>Streptosporangiales</taxon>
        <taxon>Thermomonosporaceae</taxon>
        <taxon>Actinomadura</taxon>
    </lineage>
</organism>
<feature type="region of interest" description="Disordered" evidence="7">
    <location>
        <begin position="1"/>
        <end position="39"/>
    </location>
</feature>
<protein>
    <submittedName>
        <fullName evidence="9">CDP-glycerol glycerophosphotransferase</fullName>
        <ecNumber evidence="9">2.7.8.12</ecNumber>
    </submittedName>
</protein>
<keyword evidence="4 9" id="KW-0808">Transferase</keyword>
<comment type="subcellular location">
    <subcellularLocation>
        <location evidence="1">Cell membrane</location>
        <topology evidence="1">Peripheral membrane protein</topology>
    </subcellularLocation>
</comment>
<keyword evidence="6" id="KW-0472">Membrane</keyword>
<dbReference type="PANTHER" id="PTHR37316">
    <property type="entry name" value="TEICHOIC ACID GLYCEROL-PHOSPHATE PRIMASE"/>
    <property type="match status" value="1"/>
</dbReference>
<name>A0ABR9JT73_9ACTN</name>
<feature type="compositionally biased region" description="Low complexity" evidence="7">
    <location>
        <begin position="19"/>
        <end position="39"/>
    </location>
</feature>
<dbReference type="GO" id="GO:0047355">
    <property type="term" value="F:CDP-glycerol glycerophosphotransferase activity"/>
    <property type="evidence" value="ECO:0007669"/>
    <property type="project" value="UniProtKB-EC"/>
</dbReference>
<reference evidence="9 10" key="1">
    <citation type="submission" date="2020-10" db="EMBL/GenBank/DDBJ databases">
        <title>Sequencing the genomes of 1000 actinobacteria strains.</title>
        <authorList>
            <person name="Klenk H.-P."/>
        </authorList>
    </citation>
    <scope>NUCLEOTIDE SEQUENCE [LARGE SCALE GENOMIC DNA]</scope>
    <source>
        <strain evidence="9 10">DSM 46744</strain>
    </source>
</reference>
<evidence type="ECO:0000256" key="2">
    <source>
        <dbReference type="ARBA" id="ARBA00010488"/>
    </source>
</evidence>
<dbReference type="InterPro" id="IPR051612">
    <property type="entry name" value="Teichoic_Acid_Biosynth"/>
</dbReference>
<evidence type="ECO:0000313" key="10">
    <source>
        <dbReference type="Proteomes" id="UP000627838"/>
    </source>
</evidence>
<dbReference type="Gene3D" id="3.40.50.11820">
    <property type="match status" value="1"/>
</dbReference>
<dbReference type="InterPro" id="IPR001173">
    <property type="entry name" value="Glyco_trans_2-like"/>
</dbReference>
<keyword evidence="5" id="KW-0777">Teichoic acid biosynthesis</keyword>
<dbReference type="InterPro" id="IPR043148">
    <property type="entry name" value="TagF_C"/>
</dbReference>
<evidence type="ECO:0000256" key="4">
    <source>
        <dbReference type="ARBA" id="ARBA00022679"/>
    </source>
</evidence>
<comment type="similarity">
    <text evidence="2">Belongs to the CDP-glycerol glycerophosphotransferase family.</text>
</comment>
<dbReference type="EMBL" id="JADBDZ010000001">
    <property type="protein sequence ID" value="MBE1533594.1"/>
    <property type="molecule type" value="Genomic_DNA"/>
</dbReference>
<dbReference type="EC" id="2.7.8.12" evidence="9"/>
<evidence type="ECO:0000256" key="3">
    <source>
        <dbReference type="ARBA" id="ARBA00022475"/>
    </source>
</evidence>
<sequence length="1234" mass="137016">MSPKTNSETSRTTGREPAEAAPEAPDGAHAEANAQARADATTDATIAMAPVVKAEPDPRPAAKPVALSVVVPFKNVGGFLAECLQSIAGQTFRDLQVVMVDDGSTDGGAAVAAEFADRDDRFVLIEGEGEGPGPARNLGAAHATGRYLAFVDGDDAIPPYAYEVLVGSLESTGSDIAGGSLQRLDGERVEPSRPHAEAYAETLRATHVTRRLSLLGDRTIGNKVFRRGFWDANRFQFPASLYEDLPVALVAHALAAAVDTVAAPVYFWRRRPGSLTDRRTDPALLNDRHASLAIVQQLFSSHAPGLLPAFHEQIIEVDMQAFVQALPAATPQERERLVELGARLVAEAGPAAVEGLESIRRLELHLLRERMPRELLEVLAFREGGLADVPIEARGRFRHRWYARYPFFDDPDRGVPDDVYDVTDEFDLRADIDRVAWDGDTLIVEGWAYFDRLEVSDVRDSRVRVWMRNAKTGREVGLPVERVRRPEATARSGQSRVCVDWSGFAVRIEPEYLLDGDEWRSGTWELFAEVATAGRRAVQRLDAVEPAVRWTAARQVDELVAVQPAADDDGFVVHVKRSKAVVTEYRRSGDTLLLSGWTKRALGTNASVLAFRRYGGAEVRGEVTLRPAAVLQTVEGTGFGFTATLPLADLMPDETLGRPYGAHLRDVLDWDVRLTGEGGPLRLTVAPALTEARFLWRGREYVLTRTSFGNLRGIERTPRPVVTAAHWDGTGHLTLAGEFIDPQDPPAHFLLRRPETGETHRVPVTWDGSRFTATFAPAETVAFGHDVPLAAGTWHVLAPTRSGDVAVVAERAAVPSLPGPHAVGGREFEVAVEQTDALRLRARPALADDERGGHAQRILRSRDYPVYLRSPLADVAVFDGYAGSAYSCNPRAIFEELTRRRPDTECVWVSRDGQFTVDGEARIVQYGSREHYRLLARARYIVTNHGVPRWFVKRPGQTYLQTWHGTPFKRLAYDLAEMPYQRTGRHDWMEYEVPHWDFLLSSGPYATQIMRRAFRYGGEILETGFPRNDILSSSDTDALGTHVRKELGIPEGKKVVLYAPTWRDDQTYTDGRRGFRMELDIETMRRVLGDDHVLLVRMHHLVTDRHLPPSDDFVMDVSGYPDITDLYMAADVLVTDYSSAAFDFAVLGRPMVFYAYDLERYRDHVRGVYFDLEADAPGPVVTRTIDVAEAVRAAPEHEEDHAAAYDRFFVTYCPHDDGGATARVLDRVFTGLRA</sequence>
<evidence type="ECO:0000256" key="7">
    <source>
        <dbReference type="SAM" id="MobiDB-lite"/>
    </source>
</evidence>
<evidence type="ECO:0000313" key="9">
    <source>
        <dbReference type="EMBL" id="MBE1533594.1"/>
    </source>
</evidence>
<evidence type="ECO:0000259" key="8">
    <source>
        <dbReference type="Pfam" id="PF00535"/>
    </source>
</evidence>
<feature type="compositionally biased region" description="Polar residues" evidence="7">
    <location>
        <begin position="1"/>
        <end position="12"/>
    </location>
</feature>
<gene>
    <name evidence="9" type="ORF">H4W34_003427</name>
</gene>
<dbReference type="Gene3D" id="3.40.50.12580">
    <property type="match status" value="1"/>
</dbReference>
<dbReference type="CDD" id="cd00761">
    <property type="entry name" value="Glyco_tranf_GTA_type"/>
    <property type="match status" value="1"/>
</dbReference>
<dbReference type="Pfam" id="PF04464">
    <property type="entry name" value="Glyphos_transf"/>
    <property type="match status" value="1"/>
</dbReference>
<feature type="domain" description="Glycosyltransferase 2-like" evidence="8">
    <location>
        <begin position="68"/>
        <end position="228"/>
    </location>
</feature>
<dbReference type="InterPro" id="IPR007554">
    <property type="entry name" value="Glycerophosphate_synth"/>
</dbReference>
<evidence type="ECO:0000256" key="5">
    <source>
        <dbReference type="ARBA" id="ARBA00022944"/>
    </source>
</evidence>
<dbReference type="Pfam" id="PF00535">
    <property type="entry name" value="Glycos_transf_2"/>
    <property type="match status" value="1"/>
</dbReference>
<dbReference type="SUPFAM" id="SSF53756">
    <property type="entry name" value="UDP-Glycosyltransferase/glycogen phosphorylase"/>
    <property type="match status" value="1"/>
</dbReference>
<keyword evidence="3" id="KW-1003">Cell membrane</keyword>
<dbReference type="PANTHER" id="PTHR37316:SF3">
    <property type="entry name" value="TEICHOIC ACID GLYCEROL-PHOSPHATE TRANSFERASE"/>
    <property type="match status" value="1"/>
</dbReference>
<evidence type="ECO:0000256" key="1">
    <source>
        <dbReference type="ARBA" id="ARBA00004202"/>
    </source>
</evidence>
<comment type="caution">
    <text evidence="9">The sequence shown here is derived from an EMBL/GenBank/DDBJ whole genome shotgun (WGS) entry which is preliminary data.</text>
</comment>
<dbReference type="InterPro" id="IPR043149">
    <property type="entry name" value="TagF_N"/>
</dbReference>
<dbReference type="Proteomes" id="UP000627838">
    <property type="component" value="Unassembled WGS sequence"/>
</dbReference>